<evidence type="ECO:0000259" key="1">
    <source>
        <dbReference type="Pfam" id="PF00561"/>
    </source>
</evidence>
<dbReference type="SUPFAM" id="SSF53474">
    <property type="entry name" value="alpha/beta-Hydrolases"/>
    <property type="match status" value="1"/>
</dbReference>
<keyword evidence="2" id="KW-0378">Hydrolase</keyword>
<dbReference type="InterPro" id="IPR029058">
    <property type="entry name" value="AB_hydrolase_fold"/>
</dbReference>
<feature type="domain" description="AB hydrolase-1" evidence="1">
    <location>
        <begin position="35"/>
        <end position="282"/>
    </location>
</feature>
<proteinExistence type="predicted"/>
<dbReference type="Proteomes" id="UP001499979">
    <property type="component" value="Unassembled WGS sequence"/>
</dbReference>
<keyword evidence="3" id="KW-1185">Reference proteome</keyword>
<dbReference type="PANTHER" id="PTHR43433:SF5">
    <property type="entry name" value="AB HYDROLASE-1 DOMAIN-CONTAINING PROTEIN"/>
    <property type="match status" value="1"/>
</dbReference>
<evidence type="ECO:0000313" key="2">
    <source>
        <dbReference type="EMBL" id="GAA1157302.1"/>
    </source>
</evidence>
<reference evidence="2 3" key="1">
    <citation type="journal article" date="2019" name="Int. J. Syst. Evol. Microbiol.">
        <title>The Global Catalogue of Microorganisms (GCM) 10K type strain sequencing project: providing services to taxonomists for standard genome sequencing and annotation.</title>
        <authorList>
            <consortium name="The Broad Institute Genomics Platform"/>
            <consortium name="The Broad Institute Genome Sequencing Center for Infectious Disease"/>
            <person name="Wu L."/>
            <person name="Ma J."/>
        </authorList>
    </citation>
    <scope>NUCLEOTIDE SEQUENCE [LARGE SCALE GENOMIC DNA]</scope>
    <source>
        <strain evidence="2 3">JCM 11813</strain>
    </source>
</reference>
<dbReference type="InterPro" id="IPR000073">
    <property type="entry name" value="AB_hydrolase_1"/>
</dbReference>
<dbReference type="PANTHER" id="PTHR43433">
    <property type="entry name" value="HYDROLASE, ALPHA/BETA FOLD FAMILY PROTEIN"/>
    <property type="match status" value="1"/>
</dbReference>
<dbReference type="RefSeq" id="WP_343909339.1">
    <property type="nucleotide sequence ID" value="NZ_BAAAJE010000023.1"/>
</dbReference>
<sequence length="302" mass="32491">MPRPATIPVSEELFAPVGHGIELCYQTYGEPDGDPLLLVMGLGGPMTWWDPELCASLARAGFYVIRYDNRDVGRSTVLPGRVGRSALVRAFAGGRVRPPYTMADLADDAFGLLDHLGLESAHVAGVSMGGMIAQTMAIARPDRLRSLTSIMSTTGKRTVGWQHPSLLPGLIGNRRPGREAYVRTSTAFWKLIGSPAYPQPQEQVEKRAGDTFDRGVSASGVMRQMLAVLTQPNRSTRLRAVRVPALVVHGLADKMVHVSGGRATAAAIPHAELLLIAGMGHDLPPALFETITAAIRRTADRD</sequence>
<comment type="caution">
    <text evidence="2">The sequence shown here is derived from an EMBL/GenBank/DDBJ whole genome shotgun (WGS) entry which is preliminary data.</text>
</comment>
<dbReference type="InterPro" id="IPR050471">
    <property type="entry name" value="AB_hydrolase"/>
</dbReference>
<evidence type="ECO:0000313" key="3">
    <source>
        <dbReference type="Proteomes" id="UP001499979"/>
    </source>
</evidence>
<accession>A0ABN1UL76</accession>
<dbReference type="EMBL" id="BAAAJE010000023">
    <property type="protein sequence ID" value="GAA1157302.1"/>
    <property type="molecule type" value="Genomic_DNA"/>
</dbReference>
<dbReference type="GO" id="GO:0016787">
    <property type="term" value="F:hydrolase activity"/>
    <property type="evidence" value="ECO:0007669"/>
    <property type="project" value="UniProtKB-KW"/>
</dbReference>
<name>A0ABN1UL76_9ACTN</name>
<protein>
    <submittedName>
        <fullName evidence="2">Alpha/beta hydrolase</fullName>
    </submittedName>
</protein>
<organism evidence="2 3">
    <name type="scientific">Nocardioides aquiterrae</name>
    <dbReference type="NCBI Taxonomy" id="203799"/>
    <lineage>
        <taxon>Bacteria</taxon>
        <taxon>Bacillati</taxon>
        <taxon>Actinomycetota</taxon>
        <taxon>Actinomycetes</taxon>
        <taxon>Propionibacteriales</taxon>
        <taxon>Nocardioidaceae</taxon>
        <taxon>Nocardioides</taxon>
    </lineage>
</organism>
<dbReference type="Gene3D" id="3.40.50.1820">
    <property type="entry name" value="alpha/beta hydrolase"/>
    <property type="match status" value="1"/>
</dbReference>
<dbReference type="Pfam" id="PF00561">
    <property type="entry name" value="Abhydrolase_1"/>
    <property type="match status" value="1"/>
</dbReference>
<gene>
    <name evidence="2" type="ORF">GCM10009606_39100</name>
</gene>